<dbReference type="InterPro" id="IPR023375">
    <property type="entry name" value="ADC_dom_sf"/>
</dbReference>
<proteinExistence type="predicted"/>
<comment type="caution">
    <text evidence="1">The sequence shown here is derived from an EMBL/GenBank/DDBJ whole genome shotgun (WGS) entry which is preliminary data.</text>
</comment>
<reference evidence="1 2" key="1">
    <citation type="submission" date="2024-07" db="EMBL/GenBank/DDBJ databases">
        <title>Section-level genome sequencing and comparative genomics of Aspergillus sections Usti and Cavernicolus.</title>
        <authorList>
            <consortium name="Lawrence Berkeley National Laboratory"/>
            <person name="Nybo J.L."/>
            <person name="Vesth T.C."/>
            <person name="Theobald S."/>
            <person name="Frisvad J.C."/>
            <person name="Larsen T.O."/>
            <person name="Kjaerboelling I."/>
            <person name="Rothschild-Mancinelli K."/>
            <person name="Lyhne E.K."/>
            <person name="Kogle M.E."/>
            <person name="Barry K."/>
            <person name="Clum A."/>
            <person name="Na H."/>
            <person name="Ledsgaard L."/>
            <person name="Lin J."/>
            <person name="Lipzen A."/>
            <person name="Kuo A."/>
            <person name="Riley R."/>
            <person name="Mondo S."/>
            <person name="Labutti K."/>
            <person name="Haridas S."/>
            <person name="Pangalinan J."/>
            <person name="Salamov A.A."/>
            <person name="Simmons B.A."/>
            <person name="Magnuson J.K."/>
            <person name="Chen J."/>
            <person name="Drula E."/>
            <person name="Henrissat B."/>
            <person name="Wiebenga A."/>
            <person name="Lubbers R.J."/>
            <person name="Gomes A.C."/>
            <person name="Makela M.R."/>
            <person name="Stajich J."/>
            <person name="Grigoriev I.V."/>
            <person name="Mortensen U.H."/>
            <person name="De Vries R.P."/>
            <person name="Baker S.E."/>
            <person name="Andersen M.R."/>
        </authorList>
    </citation>
    <scope>NUCLEOTIDE SEQUENCE [LARGE SCALE GENOMIC DNA]</scope>
    <source>
        <strain evidence="1 2">CBS 123904</strain>
    </source>
</reference>
<evidence type="ECO:0000313" key="1">
    <source>
        <dbReference type="EMBL" id="KAL2829119.1"/>
    </source>
</evidence>
<dbReference type="Gene3D" id="2.40.400.10">
    <property type="entry name" value="Acetoacetate decarboxylase-like"/>
    <property type="match status" value="1"/>
</dbReference>
<dbReference type="SUPFAM" id="SSF160104">
    <property type="entry name" value="Acetoacetate decarboxylase-like"/>
    <property type="match status" value="1"/>
</dbReference>
<dbReference type="EMBL" id="JBFXLU010000342">
    <property type="protein sequence ID" value="KAL2829119.1"/>
    <property type="molecule type" value="Genomic_DNA"/>
</dbReference>
<protein>
    <submittedName>
        <fullName evidence="1">Acetoacetate decarboxylase</fullName>
    </submittedName>
</protein>
<gene>
    <name evidence="1" type="ORF">BJY01DRAFT_255132</name>
</gene>
<keyword evidence="2" id="KW-1185">Reference proteome</keyword>
<sequence>MYQTSAESIKHLIPSDFELDDEPVVTVVAVHWGFSPYGPYTEWIQTVEVTYRGVKYDFSTDLILDNEAAIFIGREQLGVPKVFGKVVFPSTVPVSYPAGLERHVERPVGRPIIRFAFKPETKVQESGPVASSSKMMISLRVIPSPFEGQDASIREYLVSKRTVTDAEVWTGAGSIVFAPQTNFNVSHQLPIVRYLDARLLRNASSSVSTGQAVFAV</sequence>
<evidence type="ECO:0000313" key="2">
    <source>
        <dbReference type="Proteomes" id="UP001610446"/>
    </source>
</evidence>
<name>A0ABR4IMW7_9EURO</name>
<organism evidence="1 2">
    <name type="scientific">Aspergillus pseudoustus</name>
    <dbReference type="NCBI Taxonomy" id="1810923"/>
    <lineage>
        <taxon>Eukaryota</taxon>
        <taxon>Fungi</taxon>
        <taxon>Dikarya</taxon>
        <taxon>Ascomycota</taxon>
        <taxon>Pezizomycotina</taxon>
        <taxon>Eurotiomycetes</taxon>
        <taxon>Eurotiomycetidae</taxon>
        <taxon>Eurotiales</taxon>
        <taxon>Aspergillaceae</taxon>
        <taxon>Aspergillus</taxon>
        <taxon>Aspergillus subgen. Nidulantes</taxon>
    </lineage>
</organism>
<dbReference type="InterPro" id="IPR010451">
    <property type="entry name" value="Acetoacetate_decarboxylase"/>
</dbReference>
<dbReference type="Proteomes" id="UP001610446">
    <property type="component" value="Unassembled WGS sequence"/>
</dbReference>
<accession>A0ABR4IMW7</accession>
<dbReference type="Pfam" id="PF06314">
    <property type="entry name" value="ADC"/>
    <property type="match status" value="1"/>
</dbReference>